<dbReference type="InterPro" id="IPR012807">
    <property type="entry name" value="Anti-sigma_ChrR"/>
</dbReference>
<dbReference type="Pfam" id="PF12973">
    <property type="entry name" value="Cupin_7"/>
    <property type="match status" value="1"/>
</dbReference>
<dbReference type="Gene3D" id="1.10.10.1320">
    <property type="entry name" value="Anti-sigma factor, zinc-finger domain"/>
    <property type="match status" value="1"/>
</dbReference>
<dbReference type="CDD" id="cd20301">
    <property type="entry name" value="cupin_ChrR"/>
    <property type="match status" value="1"/>
</dbReference>
<evidence type="ECO:0000313" key="2">
    <source>
        <dbReference type="EMBL" id="QJT20239.1"/>
    </source>
</evidence>
<sequence>MIKTHPTELMLRAFAADELPLPLAVGVSAHCELCPECAAQVQTLEAELANQLLAPAAPDQGLPAGLDAMLAEILQQPVATVAELAQQVRPAPELRVAGQSYRLPRVLARHHAPKWRHVGAIRQHSLPLDEMGARASLLHIEAGGRIPEHTHKGYELTLLLAGNMQEGDICYQAGDFIWRDASHAHSPHTPDGCLCYTVQDAPVHFTKGLSRLLNGISHRLY</sequence>
<evidence type="ECO:0000259" key="1">
    <source>
        <dbReference type="Pfam" id="PF12973"/>
    </source>
</evidence>
<gene>
    <name evidence="2" type="ORF">E4184_01245</name>
</gene>
<evidence type="ECO:0000313" key="3">
    <source>
        <dbReference type="Proteomes" id="UP000501427"/>
    </source>
</evidence>
<protein>
    <submittedName>
        <fullName evidence="2">Transcriptional regulator</fullName>
    </submittedName>
</protein>
<dbReference type="InterPro" id="IPR014710">
    <property type="entry name" value="RmlC-like_jellyroll"/>
</dbReference>
<dbReference type="Gene3D" id="2.60.120.10">
    <property type="entry name" value="Jelly Rolls"/>
    <property type="match status" value="1"/>
</dbReference>
<dbReference type="RefSeq" id="WP_111910876.1">
    <property type="nucleotide sequence ID" value="NZ_CAWNWS010000109.1"/>
</dbReference>
<reference evidence="2 3" key="1">
    <citation type="submission" date="2019-03" db="EMBL/GenBank/DDBJ databases">
        <title>Novel transposon Tn6433 accelerates the dissemination of tet(E) in Aeromonas from aerobic biofilm under oxytetracycline stress.</title>
        <authorList>
            <person name="Shi Y."/>
            <person name="Tian Z."/>
            <person name="Zhang Y."/>
            <person name="Zhang H."/>
            <person name="Yang M."/>
        </authorList>
    </citation>
    <scope>NUCLEOTIDE SEQUENCE [LARGE SCALE GENOMIC DNA]</scope>
    <source>
        <strain evidence="2 3">T0.1-19</strain>
    </source>
</reference>
<dbReference type="InterPro" id="IPR025979">
    <property type="entry name" value="ChrR-like_cupin_dom"/>
</dbReference>
<proteinExistence type="predicted"/>
<dbReference type="AlphaFoldDB" id="A0A6M4Y5J8"/>
<dbReference type="InterPro" id="IPR041916">
    <property type="entry name" value="Anti_sigma_zinc_sf"/>
</dbReference>
<dbReference type="InterPro" id="IPR011051">
    <property type="entry name" value="RmlC_Cupin_sf"/>
</dbReference>
<feature type="domain" description="ChrR-like cupin" evidence="1">
    <location>
        <begin position="108"/>
        <end position="199"/>
    </location>
</feature>
<dbReference type="SUPFAM" id="SSF51182">
    <property type="entry name" value="RmlC-like cupins"/>
    <property type="match status" value="1"/>
</dbReference>
<organism evidence="2 3">
    <name type="scientific">Aeromonas media</name>
    <dbReference type="NCBI Taxonomy" id="651"/>
    <lineage>
        <taxon>Bacteria</taxon>
        <taxon>Pseudomonadati</taxon>
        <taxon>Pseudomonadota</taxon>
        <taxon>Gammaproteobacteria</taxon>
        <taxon>Aeromonadales</taxon>
        <taxon>Aeromonadaceae</taxon>
        <taxon>Aeromonas</taxon>
    </lineage>
</organism>
<accession>A0A6M4Y5J8</accession>
<dbReference type="EMBL" id="CP038441">
    <property type="protein sequence ID" value="QJT20239.1"/>
    <property type="molecule type" value="Genomic_DNA"/>
</dbReference>
<dbReference type="NCBIfam" id="TIGR02451">
    <property type="entry name" value="anti_sig_ChrR"/>
    <property type="match status" value="1"/>
</dbReference>
<name>A0A6M4Y5J8_AERME</name>
<dbReference type="Proteomes" id="UP000501427">
    <property type="component" value="Chromosome"/>
</dbReference>